<dbReference type="Proteomes" id="UP000789405">
    <property type="component" value="Unassembled WGS sequence"/>
</dbReference>
<gene>
    <name evidence="1" type="ORF">DERYTH_LOCUS24112</name>
</gene>
<name>A0A9N9K0I2_9GLOM</name>
<protein>
    <submittedName>
        <fullName evidence="1">26525_t:CDS:1</fullName>
    </submittedName>
</protein>
<dbReference type="EMBL" id="CAJVPY010039026">
    <property type="protein sequence ID" value="CAG8804489.1"/>
    <property type="molecule type" value="Genomic_DNA"/>
</dbReference>
<organism evidence="1 2">
    <name type="scientific">Dentiscutata erythropus</name>
    <dbReference type="NCBI Taxonomy" id="1348616"/>
    <lineage>
        <taxon>Eukaryota</taxon>
        <taxon>Fungi</taxon>
        <taxon>Fungi incertae sedis</taxon>
        <taxon>Mucoromycota</taxon>
        <taxon>Glomeromycotina</taxon>
        <taxon>Glomeromycetes</taxon>
        <taxon>Diversisporales</taxon>
        <taxon>Gigasporaceae</taxon>
        <taxon>Dentiscutata</taxon>
    </lineage>
</organism>
<dbReference type="AlphaFoldDB" id="A0A9N9K0I2"/>
<evidence type="ECO:0000313" key="1">
    <source>
        <dbReference type="EMBL" id="CAG8804489.1"/>
    </source>
</evidence>
<sequence>MSRFCWYDLVIGVKYESITSVLLLKSLWLVLSFKLRCLNISFVDTLCLAGFGNNEPQNVVE</sequence>
<feature type="non-terminal residue" evidence="1">
    <location>
        <position position="61"/>
    </location>
</feature>
<comment type="caution">
    <text evidence="1">The sequence shown here is derived from an EMBL/GenBank/DDBJ whole genome shotgun (WGS) entry which is preliminary data.</text>
</comment>
<reference evidence="1" key="1">
    <citation type="submission" date="2021-06" db="EMBL/GenBank/DDBJ databases">
        <authorList>
            <person name="Kallberg Y."/>
            <person name="Tangrot J."/>
            <person name="Rosling A."/>
        </authorList>
    </citation>
    <scope>NUCLEOTIDE SEQUENCE</scope>
    <source>
        <strain evidence="1">MA453B</strain>
    </source>
</reference>
<accession>A0A9N9K0I2</accession>
<keyword evidence="2" id="KW-1185">Reference proteome</keyword>
<proteinExistence type="predicted"/>
<evidence type="ECO:0000313" key="2">
    <source>
        <dbReference type="Proteomes" id="UP000789405"/>
    </source>
</evidence>